<sequence length="71" mass="7817">MRRLLDPADSTVIPQELRRVEQVVANFATCRWVFLGLILLAVVPLILVKASTRPSKASSSWNATSDALRPA</sequence>
<feature type="transmembrane region" description="Helical" evidence="2">
    <location>
        <begin position="24"/>
        <end position="48"/>
    </location>
</feature>
<feature type="compositionally biased region" description="Polar residues" evidence="1">
    <location>
        <begin position="52"/>
        <end position="65"/>
    </location>
</feature>
<accession>A0A1I6FIW3</accession>
<evidence type="ECO:0000313" key="3">
    <source>
        <dbReference type="EMBL" id="SFR29879.1"/>
    </source>
</evidence>
<organism evidence="3 4">
    <name type="scientific">Lentzea waywayandensis</name>
    <dbReference type="NCBI Taxonomy" id="84724"/>
    <lineage>
        <taxon>Bacteria</taxon>
        <taxon>Bacillati</taxon>
        <taxon>Actinomycetota</taxon>
        <taxon>Actinomycetes</taxon>
        <taxon>Pseudonocardiales</taxon>
        <taxon>Pseudonocardiaceae</taxon>
        <taxon>Lentzea</taxon>
    </lineage>
</organism>
<proteinExistence type="predicted"/>
<evidence type="ECO:0000256" key="1">
    <source>
        <dbReference type="SAM" id="MobiDB-lite"/>
    </source>
</evidence>
<keyword evidence="2" id="KW-0472">Membrane</keyword>
<reference evidence="4" key="1">
    <citation type="submission" date="2016-10" db="EMBL/GenBank/DDBJ databases">
        <authorList>
            <person name="Varghese N."/>
            <person name="Submissions S."/>
        </authorList>
    </citation>
    <scope>NUCLEOTIDE SEQUENCE [LARGE SCALE GENOMIC DNA]</scope>
    <source>
        <strain evidence="4">DSM 44232</strain>
    </source>
</reference>
<protein>
    <submittedName>
        <fullName evidence="3">Uncharacterized protein</fullName>
    </submittedName>
</protein>
<dbReference type="RefSeq" id="WP_093606257.1">
    <property type="nucleotide sequence ID" value="NZ_FOYL01000022.1"/>
</dbReference>
<feature type="region of interest" description="Disordered" evidence="1">
    <location>
        <begin position="52"/>
        <end position="71"/>
    </location>
</feature>
<dbReference type="EMBL" id="FOYL01000022">
    <property type="protein sequence ID" value="SFR29879.1"/>
    <property type="molecule type" value="Genomic_DNA"/>
</dbReference>
<dbReference type="AlphaFoldDB" id="A0A1I6FIW3"/>
<evidence type="ECO:0000256" key="2">
    <source>
        <dbReference type="SAM" id="Phobius"/>
    </source>
</evidence>
<keyword evidence="2" id="KW-1133">Transmembrane helix</keyword>
<dbReference type="Proteomes" id="UP000198583">
    <property type="component" value="Unassembled WGS sequence"/>
</dbReference>
<name>A0A1I6FIW3_9PSEU</name>
<evidence type="ECO:0000313" key="4">
    <source>
        <dbReference type="Proteomes" id="UP000198583"/>
    </source>
</evidence>
<keyword evidence="4" id="KW-1185">Reference proteome</keyword>
<keyword evidence="2" id="KW-0812">Transmembrane</keyword>
<gene>
    <name evidence="3" type="ORF">SAMN04488564_12268</name>
</gene>
<dbReference type="STRING" id="84724.SAMN04488564_12268"/>